<dbReference type="AlphaFoldDB" id="A0A382Z5D6"/>
<protein>
    <recommendedName>
        <fullName evidence="2">Serine protease</fullName>
    </recommendedName>
</protein>
<name>A0A382Z5D6_9ZZZZ</name>
<feature type="non-terminal residue" evidence="1">
    <location>
        <position position="106"/>
    </location>
</feature>
<dbReference type="EMBL" id="UINC01181158">
    <property type="protein sequence ID" value="SVD90711.1"/>
    <property type="molecule type" value="Genomic_DNA"/>
</dbReference>
<proteinExistence type="predicted"/>
<reference evidence="1" key="1">
    <citation type="submission" date="2018-05" db="EMBL/GenBank/DDBJ databases">
        <authorList>
            <person name="Lanie J.A."/>
            <person name="Ng W.-L."/>
            <person name="Kazmierczak K.M."/>
            <person name="Andrzejewski T.M."/>
            <person name="Davidsen T.M."/>
            <person name="Wayne K.J."/>
            <person name="Tettelin H."/>
            <person name="Glass J.I."/>
            <person name="Rusch D."/>
            <person name="Podicherti R."/>
            <person name="Tsui H.-C.T."/>
            <person name="Winkler M.E."/>
        </authorList>
    </citation>
    <scope>NUCLEOTIDE SEQUENCE</scope>
</reference>
<evidence type="ECO:0008006" key="2">
    <source>
        <dbReference type="Google" id="ProtNLM"/>
    </source>
</evidence>
<sequence length="106" mass="11346">VANTPKGENKVNGHRTPKILAQLFHQETSSTALDASRVVVDPKSIAASVVTSIRTEVPPDAHTAPYLGLEREGNAVLINSDGLILTIGYLLLESRAVRVMAQDGSW</sequence>
<organism evidence="1">
    <name type="scientific">marine metagenome</name>
    <dbReference type="NCBI Taxonomy" id="408172"/>
    <lineage>
        <taxon>unclassified sequences</taxon>
        <taxon>metagenomes</taxon>
        <taxon>ecological metagenomes</taxon>
    </lineage>
</organism>
<evidence type="ECO:0000313" key="1">
    <source>
        <dbReference type="EMBL" id="SVD90711.1"/>
    </source>
</evidence>
<accession>A0A382Z5D6</accession>
<feature type="non-terminal residue" evidence="1">
    <location>
        <position position="1"/>
    </location>
</feature>
<gene>
    <name evidence="1" type="ORF">METZ01_LOCUS443565</name>
</gene>